<feature type="transmembrane region" description="Helical" evidence="8">
    <location>
        <begin position="306"/>
        <end position="327"/>
    </location>
</feature>
<dbReference type="PANTHER" id="PTHR43829:SF9">
    <property type="entry name" value="AQUAPORIN-9"/>
    <property type="match status" value="1"/>
</dbReference>
<evidence type="ECO:0000256" key="1">
    <source>
        <dbReference type="ARBA" id="ARBA00004141"/>
    </source>
</evidence>
<keyword evidence="6 8" id="KW-0472">Membrane</keyword>
<feature type="compositionally biased region" description="Polar residues" evidence="7">
    <location>
        <begin position="698"/>
        <end position="709"/>
    </location>
</feature>
<evidence type="ECO:0000256" key="2">
    <source>
        <dbReference type="ARBA" id="ARBA00006175"/>
    </source>
</evidence>
<dbReference type="AlphaFoldDB" id="A0AAV2YIN0"/>
<reference evidence="9" key="2">
    <citation type="journal article" date="2023" name="Microbiol Resour">
        <title>Decontamination and Annotation of the Draft Genome Sequence of the Oomycete Lagenidium giganteum ARSEF 373.</title>
        <authorList>
            <person name="Morgan W.R."/>
            <person name="Tartar A."/>
        </authorList>
    </citation>
    <scope>NUCLEOTIDE SEQUENCE</scope>
    <source>
        <strain evidence="9">ARSEF 373</strain>
    </source>
</reference>
<dbReference type="GO" id="GO:0005886">
    <property type="term" value="C:plasma membrane"/>
    <property type="evidence" value="ECO:0007669"/>
    <property type="project" value="TreeGrafter"/>
</dbReference>
<evidence type="ECO:0000256" key="6">
    <source>
        <dbReference type="ARBA" id="ARBA00023136"/>
    </source>
</evidence>
<dbReference type="InterPro" id="IPR022357">
    <property type="entry name" value="MIP_CS"/>
</dbReference>
<evidence type="ECO:0008006" key="11">
    <source>
        <dbReference type="Google" id="ProtNLM"/>
    </source>
</evidence>
<evidence type="ECO:0000256" key="4">
    <source>
        <dbReference type="ARBA" id="ARBA00022692"/>
    </source>
</evidence>
<comment type="caution">
    <text evidence="9">The sequence shown here is derived from an EMBL/GenBank/DDBJ whole genome shotgun (WGS) entry which is preliminary data.</text>
</comment>
<feature type="transmembrane region" description="Helical" evidence="8">
    <location>
        <begin position="71"/>
        <end position="93"/>
    </location>
</feature>
<feature type="transmembrane region" description="Helical" evidence="8">
    <location>
        <begin position="403"/>
        <end position="423"/>
    </location>
</feature>
<feature type="transmembrane region" description="Helical" evidence="8">
    <location>
        <begin position="541"/>
        <end position="560"/>
    </location>
</feature>
<reference evidence="9" key="1">
    <citation type="submission" date="2022-11" db="EMBL/GenBank/DDBJ databases">
        <authorList>
            <person name="Morgan W.R."/>
            <person name="Tartar A."/>
        </authorList>
    </citation>
    <scope>NUCLEOTIDE SEQUENCE</scope>
    <source>
        <strain evidence="9">ARSEF 373</strain>
    </source>
</reference>
<feature type="transmembrane region" description="Helical" evidence="8">
    <location>
        <begin position="472"/>
        <end position="494"/>
    </location>
</feature>
<dbReference type="PROSITE" id="PS00221">
    <property type="entry name" value="MIP"/>
    <property type="match status" value="2"/>
</dbReference>
<feature type="transmembrane region" description="Helical" evidence="8">
    <location>
        <begin position="151"/>
        <end position="170"/>
    </location>
</feature>
<name>A0AAV2YIN0_9STRA</name>
<feature type="transmembrane region" description="Helical" evidence="8">
    <location>
        <begin position="630"/>
        <end position="648"/>
    </location>
</feature>
<evidence type="ECO:0000256" key="5">
    <source>
        <dbReference type="ARBA" id="ARBA00022989"/>
    </source>
</evidence>
<evidence type="ECO:0000256" key="3">
    <source>
        <dbReference type="ARBA" id="ARBA00022448"/>
    </source>
</evidence>
<proteinExistence type="inferred from homology"/>
<feature type="non-terminal residue" evidence="9">
    <location>
        <position position="1"/>
    </location>
</feature>
<protein>
    <recommendedName>
        <fullName evidence="11">Aquaporin</fullName>
    </recommendedName>
</protein>
<sequence>IGAGPALEHTPIRAELPKHGVHRRRALGNLHRIRQRFHQVTCNRFVVFVWWVSSLRNPRGKMVRSTLLNECIAEFIGTWVLVFVGTATVATAVTTGARIGLWQVAVVWGFGVTLAIFVSAHVSGAHLNPAVTIALAISTPRSFSRYKTLPYIMAQMLGAITSGVCVFVLYGTALARYEKINNITRGDDNSTLSAMAFGEYFPNPQVVKGGALLQEDISSVGAMAIEAVGTMFLMLMIRALTDEQNGARPSAQQVPFYIGFTVATIISFVAPFTQAGLNPARDLGPRIVAALAGWGSVALPGPNGGFWVYIVGPIIGSVIGTLLYDFIIYPAYVTKTGAAHDGPVILRASHGESFYDNVEKTNVPVSVSALHGIRTSEVNNPNTDSPTIHRISAASPGQHRPSWLLIFVGTATVAASVTTGAQVGLWQVAAVWGFTIATASFVAGHVSGAHLNPAVTIALAVYTPDAFPRHKAVPYIVAQMAGCTLGGLTTLLIYGSAIARYEKRHHVTRGDHNSTLSAMIFGEYFPNPQLVRQGVLKQEDVSVMGALVIEALATLVLMVAVRALTDEKNSARPSKKQTPFFIGFTVVCIASFAAPLTQAGLNPARDLGPRLVAALGGWHVIALPGPRAGFWVYVLGPIAGALAGCQLYESILYPAYIAKAQENERVARRASREGAITETMATDSTQSDSKLKNEKVNSSDLQHGSTPQNVDDDDGPAVHRLLPLSLHHRSYHPVSESDGTDNDDSIQYV</sequence>
<dbReference type="GO" id="GO:0015254">
    <property type="term" value="F:glycerol channel activity"/>
    <property type="evidence" value="ECO:0007669"/>
    <property type="project" value="TreeGrafter"/>
</dbReference>
<evidence type="ECO:0000256" key="8">
    <source>
        <dbReference type="SAM" id="Phobius"/>
    </source>
</evidence>
<feature type="compositionally biased region" description="Polar residues" evidence="7">
    <location>
        <begin position="679"/>
        <end position="688"/>
    </location>
</feature>
<dbReference type="Gene3D" id="1.20.1080.10">
    <property type="entry name" value="Glycerol uptake facilitator protein"/>
    <property type="match status" value="2"/>
</dbReference>
<dbReference type="SUPFAM" id="SSF81338">
    <property type="entry name" value="Aquaporin-like"/>
    <property type="match status" value="2"/>
</dbReference>
<gene>
    <name evidence="9" type="ORF">N0F65_002567</name>
</gene>
<dbReference type="PANTHER" id="PTHR43829">
    <property type="entry name" value="AQUAPORIN OR AQUAGLYCEROPORIN RELATED"/>
    <property type="match status" value="1"/>
</dbReference>
<dbReference type="NCBIfam" id="TIGR00861">
    <property type="entry name" value="MIP"/>
    <property type="match status" value="1"/>
</dbReference>
<comment type="subcellular location">
    <subcellularLocation>
        <location evidence="1">Membrane</location>
        <topology evidence="1">Multi-pass membrane protein</topology>
    </subcellularLocation>
</comment>
<feature type="transmembrane region" description="Helical" evidence="8">
    <location>
        <begin position="580"/>
        <end position="601"/>
    </location>
</feature>
<keyword evidence="10" id="KW-1185">Reference proteome</keyword>
<comment type="similarity">
    <text evidence="2">Belongs to the MIP/aquaporin (TC 1.A.8) family.</text>
</comment>
<dbReference type="InterPro" id="IPR050363">
    <property type="entry name" value="MIP/Aquaporin"/>
</dbReference>
<dbReference type="InterPro" id="IPR000425">
    <property type="entry name" value="MIP"/>
</dbReference>
<feature type="compositionally biased region" description="Acidic residues" evidence="7">
    <location>
        <begin position="738"/>
        <end position="749"/>
    </location>
</feature>
<evidence type="ECO:0000313" key="9">
    <source>
        <dbReference type="EMBL" id="DAZ94427.1"/>
    </source>
</evidence>
<keyword evidence="4 8" id="KW-0812">Transmembrane</keyword>
<dbReference type="InterPro" id="IPR023271">
    <property type="entry name" value="Aquaporin-like"/>
</dbReference>
<dbReference type="CDD" id="cd00333">
    <property type="entry name" value="MIP"/>
    <property type="match status" value="1"/>
</dbReference>
<dbReference type="PRINTS" id="PR00783">
    <property type="entry name" value="MINTRINSICP"/>
</dbReference>
<organism evidence="9 10">
    <name type="scientific">Lagenidium giganteum</name>
    <dbReference type="NCBI Taxonomy" id="4803"/>
    <lineage>
        <taxon>Eukaryota</taxon>
        <taxon>Sar</taxon>
        <taxon>Stramenopiles</taxon>
        <taxon>Oomycota</taxon>
        <taxon>Peronosporomycetes</taxon>
        <taxon>Pythiales</taxon>
        <taxon>Pythiaceae</taxon>
    </lineage>
</organism>
<keyword evidence="3" id="KW-0813">Transport</keyword>
<dbReference type="Proteomes" id="UP001146120">
    <property type="component" value="Unassembled WGS sequence"/>
</dbReference>
<dbReference type="EMBL" id="DAKRPA010000251">
    <property type="protein sequence ID" value="DAZ94427.1"/>
    <property type="molecule type" value="Genomic_DNA"/>
</dbReference>
<evidence type="ECO:0000313" key="10">
    <source>
        <dbReference type="Proteomes" id="UP001146120"/>
    </source>
</evidence>
<dbReference type="Pfam" id="PF00230">
    <property type="entry name" value="MIP"/>
    <property type="match status" value="2"/>
</dbReference>
<evidence type="ECO:0000256" key="7">
    <source>
        <dbReference type="SAM" id="MobiDB-lite"/>
    </source>
</evidence>
<accession>A0AAV2YIN0</accession>
<feature type="transmembrane region" description="Helical" evidence="8">
    <location>
        <begin position="99"/>
        <end position="118"/>
    </location>
</feature>
<keyword evidence="5 8" id="KW-1133">Transmembrane helix</keyword>
<feature type="region of interest" description="Disordered" evidence="7">
    <location>
        <begin position="669"/>
        <end position="749"/>
    </location>
</feature>
<feature type="transmembrane region" description="Helical" evidence="8">
    <location>
        <begin position="256"/>
        <end position="277"/>
    </location>
</feature>